<dbReference type="SUPFAM" id="SSF50475">
    <property type="entry name" value="FMN-binding split barrel"/>
    <property type="match status" value="1"/>
</dbReference>
<evidence type="ECO:0000259" key="2">
    <source>
        <dbReference type="SMART" id="SM00903"/>
    </source>
</evidence>
<dbReference type="GO" id="GO:0042602">
    <property type="term" value="F:riboflavin reductase (NADPH) activity"/>
    <property type="evidence" value="ECO:0007669"/>
    <property type="project" value="TreeGrafter"/>
</dbReference>
<dbReference type="GO" id="GO:0010181">
    <property type="term" value="F:FMN binding"/>
    <property type="evidence" value="ECO:0007669"/>
    <property type="project" value="InterPro"/>
</dbReference>
<organism evidence="3">
    <name type="scientific">Microbacterium sp. LWS13-1.2</name>
    <dbReference type="NCBI Taxonomy" id="3135264"/>
    <lineage>
        <taxon>Bacteria</taxon>
        <taxon>Bacillati</taxon>
        <taxon>Actinomycetota</taxon>
        <taxon>Actinomycetes</taxon>
        <taxon>Micrococcales</taxon>
        <taxon>Microbacteriaceae</taxon>
        <taxon>Microbacterium</taxon>
    </lineage>
</organism>
<dbReference type="RefSeq" id="WP_349428777.1">
    <property type="nucleotide sequence ID" value="NZ_CP151632.1"/>
</dbReference>
<dbReference type="AlphaFoldDB" id="A0AAU6SBD2"/>
<dbReference type="SMART" id="SM00903">
    <property type="entry name" value="Flavin_Reduct"/>
    <property type="match status" value="1"/>
</dbReference>
<dbReference type="Pfam" id="PF01613">
    <property type="entry name" value="Flavin_Reduct"/>
    <property type="match status" value="1"/>
</dbReference>
<dbReference type="InterPro" id="IPR050268">
    <property type="entry name" value="NADH-dep_flavin_reductase"/>
</dbReference>
<protein>
    <submittedName>
        <fullName evidence="3">Flavin reductase family protein</fullName>
    </submittedName>
</protein>
<feature type="domain" description="Flavin reductase like" evidence="2">
    <location>
        <begin position="16"/>
        <end position="164"/>
    </location>
</feature>
<dbReference type="InterPro" id="IPR002563">
    <property type="entry name" value="Flavin_Rdtase-like_dom"/>
</dbReference>
<keyword evidence="1" id="KW-0560">Oxidoreductase</keyword>
<accession>A0AAU6SBD2</accession>
<proteinExistence type="predicted"/>
<dbReference type="PANTHER" id="PTHR30466">
    <property type="entry name" value="FLAVIN REDUCTASE"/>
    <property type="match status" value="1"/>
</dbReference>
<dbReference type="EMBL" id="CP151632">
    <property type="protein sequence ID" value="WZO34224.1"/>
    <property type="molecule type" value="Genomic_DNA"/>
</dbReference>
<dbReference type="InterPro" id="IPR012349">
    <property type="entry name" value="Split_barrel_FMN-bd"/>
</dbReference>
<sequence length="187" mass="20181">MQSEPRISAEQFRFAFRSHPAGVAVVTADAGEGPVAMTVSSVASISIDPPTLMFSASAISSSTPTIRKAETVVVHLLASDHVALAKLGSRSGAARFGDEIEWGRLPTGEPYYPGATWLRGRVMQRIDVHGSTVLIVEAIEAKPHPDGDAGEPTPLVYHNRRWHVLNGTSELPTTTTSHFHRVYGRDD</sequence>
<dbReference type="PANTHER" id="PTHR30466:SF1">
    <property type="entry name" value="FMN REDUCTASE (NADH) RUTF"/>
    <property type="match status" value="1"/>
</dbReference>
<dbReference type="Gene3D" id="2.30.110.10">
    <property type="entry name" value="Electron Transport, Fmn-binding Protein, Chain A"/>
    <property type="match status" value="1"/>
</dbReference>
<gene>
    <name evidence="3" type="ORF">MRBLWS13_001876</name>
</gene>
<name>A0AAU6SBD2_9MICO</name>
<evidence type="ECO:0000313" key="3">
    <source>
        <dbReference type="EMBL" id="WZO34224.1"/>
    </source>
</evidence>
<reference evidence="3" key="1">
    <citation type="submission" date="2024-04" db="EMBL/GenBank/DDBJ databases">
        <authorList>
            <person name="Roder T."/>
            <person name="Oberhansli S."/>
            <person name="Kreuzer M."/>
        </authorList>
    </citation>
    <scope>NUCLEOTIDE SEQUENCE</scope>
    <source>
        <strain evidence="3">LWS13-1.2</strain>
    </source>
</reference>
<dbReference type="GO" id="GO:0006208">
    <property type="term" value="P:pyrimidine nucleobase catabolic process"/>
    <property type="evidence" value="ECO:0007669"/>
    <property type="project" value="TreeGrafter"/>
</dbReference>
<evidence type="ECO:0000256" key="1">
    <source>
        <dbReference type="ARBA" id="ARBA00023002"/>
    </source>
</evidence>